<dbReference type="EMBL" id="QHGZ01000227">
    <property type="protein sequence ID" value="RDY77394.1"/>
    <property type="molecule type" value="Genomic_DNA"/>
</dbReference>
<dbReference type="Proteomes" id="UP000093122">
    <property type="component" value="Unassembled WGS sequence"/>
</dbReference>
<evidence type="ECO:0000313" key="9">
    <source>
        <dbReference type="Proteomes" id="UP000035174"/>
    </source>
</evidence>
<evidence type="ECO:0000313" key="13">
    <source>
        <dbReference type="Proteomes" id="UP000254076"/>
    </source>
</evidence>
<evidence type="ECO:0000313" key="2">
    <source>
        <dbReference type="EMBL" id="KLJ30449.1"/>
    </source>
</evidence>
<organism evidence="7 13">
    <name type="scientific">Streptococcus agalactiae</name>
    <dbReference type="NCBI Taxonomy" id="1311"/>
    <lineage>
        <taxon>Bacteria</taxon>
        <taxon>Bacillati</taxon>
        <taxon>Bacillota</taxon>
        <taxon>Bacilli</taxon>
        <taxon>Lactobacillales</taxon>
        <taxon>Streptococcaceae</taxon>
        <taxon>Streptococcus</taxon>
    </lineage>
</organism>
<evidence type="ECO:0000256" key="1">
    <source>
        <dbReference type="SAM" id="Phobius"/>
    </source>
</evidence>
<sequence length="60" mass="6824">MKDYVTTQILSILGILAAACLSYLKFAQGNPLLGIIWAAFVLMYVVRLYKAYQKQKKEKP</sequence>
<dbReference type="RefSeq" id="WP_000656476.1">
    <property type="nucleotide sequence ID" value="NZ_AP018935.1"/>
</dbReference>
<evidence type="ECO:0000313" key="14">
    <source>
        <dbReference type="Proteomes" id="UP000255140"/>
    </source>
</evidence>
<evidence type="ECO:0000313" key="4">
    <source>
        <dbReference type="EMBL" id="OCM72816.1"/>
    </source>
</evidence>
<evidence type="ECO:0000313" key="5">
    <source>
        <dbReference type="EMBL" id="RDY77394.1"/>
    </source>
</evidence>
<gene>
    <name evidence="4" type="ORF">AX245_02245</name>
    <name evidence="5" type="ORF">C4618_11535</name>
    <name evidence="6" type="ORF">NCTC8181_00866</name>
    <name evidence="7" type="ORF">NCTC8185_00693</name>
    <name evidence="8" type="ORF">NCTC9828_00089</name>
    <name evidence="3" type="ORF">WA04_11735</name>
    <name evidence="2" type="ORF">WA45_02560</name>
</gene>
<evidence type="ECO:0000313" key="3">
    <source>
        <dbReference type="EMBL" id="KLL34985.1"/>
    </source>
</evidence>
<dbReference type="KEGG" id="sage:EN72_01330"/>
<feature type="transmembrane region" description="Helical" evidence="1">
    <location>
        <begin position="32"/>
        <end position="49"/>
    </location>
</feature>
<evidence type="ECO:0000313" key="6">
    <source>
        <dbReference type="EMBL" id="SQA17887.1"/>
    </source>
</evidence>
<reference evidence="12 13" key="4">
    <citation type="submission" date="2018-06" db="EMBL/GenBank/DDBJ databases">
        <authorList>
            <consortium name="Pathogen Informatics"/>
            <person name="Doyle S."/>
        </authorList>
    </citation>
    <scope>NUCLEOTIDE SEQUENCE [LARGE SCALE GENOMIC DNA]</scope>
    <source>
        <strain evidence="6 12">NCTC8181</strain>
        <strain evidence="7 13">NCTC8185</strain>
        <strain evidence="8 14">NCTC9828</strain>
    </source>
</reference>
<dbReference type="Proteomes" id="UP000254076">
    <property type="component" value="Unassembled WGS sequence"/>
</dbReference>
<comment type="caution">
    <text evidence="7">The sequence shown here is derived from an EMBL/GenBank/DDBJ whole genome shotgun (WGS) entry which is preliminary data.</text>
</comment>
<dbReference type="Proteomes" id="UP000256718">
    <property type="component" value="Unassembled WGS sequence"/>
</dbReference>
<keyword evidence="1" id="KW-1133">Transmembrane helix</keyword>
<dbReference type="EMBL" id="UHEW01000004">
    <property type="protein sequence ID" value="SUN25679.1"/>
    <property type="molecule type" value="Genomic_DNA"/>
</dbReference>
<dbReference type="EMBL" id="UAVB01000001">
    <property type="protein sequence ID" value="SQA17887.1"/>
    <property type="molecule type" value="Genomic_DNA"/>
</dbReference>
<keyword evidence="1" id="KW-0472">Membrane</keyword>
<proteinExistence type="predicted"/>
<evidence type="ECO:0000313" key="10">
    <source>
        <dbReference type="Proteomes" id="UP000035346"/>
    </source>
</evidence>
<evidence type="ECO:0000313" key="12">
    <source>
        <dbReference type="Proteomes" id="UP000250200"/>
    </source>
</evidence>
<dbReference type="EMBL" id="LBKL01000103">
    <property type="protein sequence ID" value="KLL34985.1"/>
    <property type="molecule type" value="Genomic_DNA"/>
</dbReference>
<dbReference type="OMA" id="ALMYIVR"/>
<keyword evidence="5" id="KW-0449">Lipoprotein</keyword>
<name>A0A076Z749_STRAG</name>
<protein>
    <submittedName>
        <fullName evidence="5">Lipoprotein</fullName>
    </submittedName>
</protein>
<dbReference type="EMBL" id="LCVB01000015">
    <property type="protein sequence ID" value="KLJ30449.1"/>
    <property type="molecule type" value="Genomic_DNA"/>
</dbReference>
<evidence type="ECO:0000313" key="8">
    <source>
        <dbReference type="EMBL" id="SUN25679.1"/>
    </source>
</evidence>
<accession>A0A076Z749</accession>
<dbReference type="EMBL" id="MAWT01000001">
    <property type="protein sequence ID" value="OCM72816.1"/>
    <property type="molecule type" value="Genomic_DNA"/>
</dbReference>
<dbReference type="AlphaFoldDB" id="A0A076Z749"/>
<dbReference type="Proteomes" id="UP000035174">
    <property type="component" value="Unassembled WGS sequence"/>
</dbReference>
<evidence type="ECO:0000313" key="7">
    <source>
        <dbReference type="EMBL" id="SUN13492.1"/>
    </source>
</evidence>
<dbReference type="PROSITE" id="PS51257">
    <property type="entry name" value="PROKAR_LIPOPROTEIN"/>
    <property type="match status" value="1"/>
</dbReference>
<reference evidence="4 11" key="2">
    <citation type="journal article" date="2016" name="Sci. Rep.">
        <title>Serotype IV Streptococcus agalactiae ST-452 has arisen from large genomic recombination events between CC23 and the hypervirulent CC17 lineages.</title>
        <authorList>
            <person name="Campisi E."/>
            <person name="Rinaudo C.D."/>
            <person name="Donati C."/>
            <person name="Barucco M."/>
            <person name="Torricelli G."/>
            <person name="Edwards M.S."/>
            <person name="Baker C.J."/>
            <person name="Margarit I."/>
            <person name="Rosini R."/>
        </authorList>
    </citation>
    <scope>NUCLEOTIDE SEQUENCE [LARGE SCALE GENOMIC DNA]</scope>
    <source>
        <strain evidence="4 11">CZ-PW-140</strain>
    </source>
</reference>
<reference evidence="9 10" key="1">
    <citation type="journal article" date="2015" name="PLoS ONE">
        <title>Genomic analysis reveals the molecular basis for capsule loss in the group B streptococcus population.</title>
        <authorList>
            <consortium name="DEVANI Consortium"/>
            <person name="Rosini R."/>
            <person name="Campisi E."/>
            <person name="De Chiara M."/>
            <person name="Tettelin H."/>
            <person name="Rinaudo D."/>
            <person name="Toniolo C."/>
            <person name="Metruccio M."/>
            <person name="Guidotti S."/>
            <person name="Sorensen U.B."/>
            <person name="Kilian M."/>
            <person name="Ramirez M."/>
            <person name="Janulczyk R."/>
            <person name="Donati C."/>
            <person name="Grandi G."/>
            <person name="Margarit I."/>
        </authorList>
    </citation>
    <scope>NUCLEOTIDE SEQUENCE [LARGE SCALE GENOMIC DNA]</scope>
    <source>
        <strain evidence="3 10">DK-B-USS-215</strain>
        <strain evidence="2 9">ES-PW-063</strain>
    </source>
</reference>
<dbReference type="Proteomes" id="UP000250200">
    <property type="component" value="Unassembled WGS sequence"/>
</dbReference>
<evidence type="ECO:0000313" key="11">
    <source>
        <dbReference type="Proteomes" id="UP000093122"/>
    </source>
</evidence>
<reference evidence="5 15" key="3">
    <citation type="journal article" date="2018" name="Emerg. Microbes Infect.">
        <title>Phenotypic and molecular analysis of nontypeable Group B streptococci: identification of cps2a and hybrid cps2a/cps5 Group B streptococcal capsule gene clusters.</title>
        <authorList>
            <person name="Alhhazmi A."/>
            <person name="Tyrrell G.J."/>
        </authorList>
    </citation>
    <scope>NUCLEOTIDE SEQUENCE [LARGE SCALE GENOMIC DNA]</scope>
    <source>
        <strain evidence="5 15">PLGBS17</strain>
    </source>
</reference>
<dbReference type="Proteomes" id="UP000255140">
    <property type="component" value="Unassembled WGS sequence"/>
</dbReference>
<evidence type="ECO:0000313" key="15">
    <source>
        <dbReference type="Proteomes" id="UP000256718"/>
    </source>
</evidence>
<dbReference type="Proteomes" id="UP000035346">
    <property type="component" value="Unassembled WGS sequence"/>
</dbReference>
<keyword evidence="1" id="KW-0812">Transmembrane</keyword>
<dbReference type="EMBL" id="UHEQ01000004">
    <property type="protein sequence ID" value="SUN13492.1"/>
    <property type="molecule type" value="Genomic_DNA"/>
</dbReference>
<feature type="transmembrane region" description="Helical" evidence="1">
    <location>
        <begin position="7"/>
        <end position="26"/>
    </location>
</feature>